<keyword evidence="9 12" id="KW-0949">S-adenosyl-L-methionine</keyword>
<comment type="catalytic activity">
    <reaction evidence="11 12">
        <text>uridine(44) in tRNA(Ser) + S-adenosyl-L-methionine = 2'-O-methyluridine(44) in tRNA(Ser) + S-adenosyl-L-homocysteine + H(+)</text>
        <dbReference type="Rhea" id="RHEA:43100"/>
        <dbReference type="Rhea" id="RHEA-COMP:10339"/>
        <dbReference type="Rhea" id="RHEA-COMP:10340"/>
        <dbReference type="ChEBI" id="CHEBI:15378"/>
        <dbReference type="ChEBI" id="CHEBI:57856"/>
        <dbReference type="ChEBI" id="CHEBI:59789"/>
        <dbReference type="ChEBI" id="CHEBI:65315"/>
        <dbReference type="ChEBI" id="CHEBI:74478"/>
        <dbReference type="EC" id="2.1.1.211"/>
    </reaction>
</comment>
<dbReference type="GO" id="GO:0030488">
    <property type="term" value="P:tRNA methylation"/>
    <property type="evidence" value="ECO:0007669"/>
    <property type="project" value="UniProtKB-UniRule"/>
</dbReference>
<keyword evidence="10 12" id="KW-0819">tRNA processing</keyword>
<evidence type="ECO:0000313" key="13">
    <source>
        <dbReference type="EMBL" id="KIJ95954.1"/>
    </source>
</evidence>
<accession>A0A0C9WK75</accession>
<comment type="function">
    <text evidence="1">Probable adenosyl-L-methionine (AdoMet)-dependent tRNA (uracil-O(2)-)-methyltransferase.</text>
</comment>
<organism evidence="13 14">
    <name type="scientific">Laccaria amethystina LaAM-08-1</name>
    <dbReference type="NCBI Taxonomy" id="1095629"/>
    <lineage>
        <taxon>Eukaryota</taxon>
        <taxon>Fungi</taxon>
        <taxon>Dikarya</taxon>
        <taxon>Basidiomycota</taxon>
        <taxon>Agaricomycotina</taxon>
        <taxon>Agaricomycetes</taxon>
        <taxon>Agaricomycetidae</taxon>
        <taxon>Agaricales</taxon>
        <taxon>Agaricineae</taxon>
        <taxon>Hydnangiaceae</taxon>
        <taxon>Laccaria</taxon>
    </lineage>
</organism>
<dbReference type="InterPro" id="IPR011671">
    <property type="entry name" value="tRNA_uracil_MeTrfase"/>
</dbReference>
<dbReference type="STRING" id="1095629.A0A0C9WK75"/>
<gene>
    <name evidence="13" type="ORF">K443DRAFT_134277</name>
</gene>
<proteinExistence type="inferred from homology"/>
<dbReference type="HOGENOM" id="CLU_018580_2_0_1"/>
<evidence type="ECO:0000256" key="11">
    <source>
        <dbReference type="ARBA" id="ARBA00047957"/>
    </source>
</evidence>
<evidence type="ECO:0000256" key="8">
    <source>
        <dbReference type="ARBA" id="ARBA00022679"/>
    </source>
</evidence>
<keyword evidence="6 12" id="KW-0963">Cytoplasm</keyword>
<comment type="function">
    <text evidence="12">Adenosyl-L-methionine (AdoMet)-dependent tRNA (uracil-O(2)-)-methyltransferase.</text>
</comment>
<evidence type="ECO:0000256" key="5">
    <source>
        <dbReference type="ARBA" id="ARBA00017788"/>
    </source>
</evidence>
<dbReference type="SUPFAM" id="SSF53335">
    <property type="entry name" value="S-adenosyl-L-methionine-dependent methyltransferases"/>
    <property type="match status" value="1"/>
</dbReference>
<reference evidence="14" key="2">
    <citation type="submission" date="2015-01" db="EMBL/GenBank/DDBJ databases">
        <title>Evolutionary Origins and Diversification of the Mycorrhizal Mutualists.</title>
        <authorList>
            <consortium name="DOE Joint Genome Institute"/>
            <consortium name="Mycorrhizal Genomics Consortium"/>
            <person name="Kohler A."/>
            <person name="Kuo A."/>
            <person name="Nagy L.G."/>
            <person name="Floudas D."/>
            <person name="Copeland A."/>
            <person name="Barry K.W."/>
            <person name="Cichocki N."/>
            <person name="Veneault-Fourrey C."/>
            <person name="LaButti K."/>
            <person name="Lindquist E.A."/>
            <person name="Lipzen A."/>
            <person name="Lundell T."/>
            <person name="Morin E."/>
            <person name="Murat C."/>
            <person name="Riley R."/>
            <person name="Ohm R."/>
            <person name="Sun H."/>
            <person name="Tunlid A."/>
            <person name="Henrissat B."/>
            <person name="Grigoriev I.V."/>
            <person name="Hibbett D.S."/>
            <person name="Martin F."/>
        </authorList>
    </citation>
    <scope>NUCLEOTIDE SEQUENCE [LARGE SCALE GENOMIC DNA]</scope>
    <source>
        <strain evidence="14">LaAM-08-1</strain>
    </source>
</reference>
<comment type="similarity">
    <text evidence="3 12">Belongs to the TRM44 family.</text>
</comment>
<evidence type="ECO:0000256" key="2">
    <source>
        <dbReference type="ARBA" id="ARBA00004496"/>
    </source>
</evidence>
<keyword evidence="8 12" id="KW-0808">Transferase</keyword>
<evidence type="ECO:0000256" key="9">
    <source>
        <dbReference type="ARBA" id="ARBA00022691"/>
    </source>
</evidence>
<protein>
    <recommendedName>
        <fullName evidence="5 12">tRNA (uracil-O(2)-)-methyltransferase</fullName>
        <ecNumber evidence="4 12">2.1.1.211</ecNumber>
    </recommendedName>
</protein>
<evidence type="ECO:0000256" key="12">
    <source>
        <dbReference type="RuleBase" id="RU368004"/>
    </source>
</evidence>
<evidence type="ECO:0000256" key="1">
    <source>
        <dbReference type="ARBA" id="ARBA00002778"/>
    </source>
</evidence>
<sequence>MHDRPTWTPIISCPVNFPIEIFEIAISQLIHHPEYNSTLILRSEVVEETESNFVEAVPRLEGYHAVQCIHRRLLPRRPGRDAALEQYCSLHASESGNPHTLILTPIVAPGPSLPYYHPSVSHLAFRYFHSPMNTDTSARLRIEALHLPNTSTDPNSRLYRTFAREAYQDLYLIMRERHKGLVDTWREVTDPLKHVFEDIGIATYLMFLWKDTFSTSGSTVVDSAEEPWKSWPRPPGGFLDLGCGNGLLTHILTAEGYVGSGVDLRARASWSHYPVETQAQLHVHAFDPTDDSLDPSFTILRNTFIIDNHADELTPWVPVLATLHDAAGYLSIPCCAWAFDAKFERANSSGYPLPEGIGMTKEQFIESLNLGGDGSNTSSYSMYRIWLATLSVHCGWVVECETLRIPSTRNWAVVGRKRLGVVRPERALDNVRAIVEDVKKSGVFKTRKPEGKAGDY</sequence>
<dbReference type="Pfam" id="PF07757">
    <property type="entry name" value="AdoMet_MTase"/>
    <property type="match status" value="2"/>
</dbReference>
<dbReference type="Proteomes" id="UP000054477">
    <property type="component" value="Unassembled WGS sequence"/>
</dbReference>
<evidence type="ECO:0000256" key="10">
    <source>
        <dbReference type="ARBA" id="ARBA00022694"/>
    </source>
</evidence>
<dbReference type="InterPro" id="IPR029063">
    <property type="entry name" value="SAM-dependent_MTases_sf"/>
</dbReference>
<evidence type="ECO:0000256" key="6">
    <source>
        <dbReference type="ARBA" id="ARBA00022490"/>
    </source>
</evidence>
<name>A0A0C9WK75_9AGAR</name>
<dbReference type="PANTHER" id="PTHR21210:SF0">
    <property type="entry name" value="TRNA (URACIL-O(2)-)-METHYLTRANSFERASE-RELATED"/>
    <property type="match status" value="1"/>
</dbReference>
<dbReference type="PANTHER" id="PTHR21210">
    <property type="entry name" value="TRNA (URACIL-O(2)-)-METHYLTRANSFERASE-RELATED"/>
    <property type="match status" value="1"/>
</dbReference>
<dbReference type="GO" id="GO:0141101">
    <property type="term" value="F:tRNA(Ser) (uridine(44)-2'-O-)-methyltransferase activity"/>
    <property type="evidence" value="ECO:0007669"/>
    <property type="project" value="UniProtKB-EC"/>
</dbReference>
<reference evidence="13 14" key="1">
    <citation type="submission" date="2014-04" db="EMBL/GenBank/DDBJ databases">
        <authorList>
            <consortium name="DOE Joint Genome Institute"/>
            <person name="Kuo A."/>
            <person name="Kohler A."/>
            <person name="Nagy L.G."/>
            <person name="Floudas D."/>
            <person name="Copeland A."/>
            <person name="Barry K.W."/>
            <person name="Cichocki N."/>
            <person name="Veneault-Fourrey C."/>
            <person name="LaButti K."/>
            <person name="Lindquist E.A."/>
            <person name="Lipzen A."/>
            <person name="Lundell T."/>
            <person name="Morin E."/>
            <person name="Murat C."/>
            <person name="Sun H."/>
            <person name="Tunlid A."/>
            <person name="Henrissat B."/>
            <person name="Grigoriev I.V."/>
            <person name="Hibbett D.S."/>
            <person name="Martin F."/>
            <person name="Nordberg H.P."/>
            <person name="Cantor M.N."/>
            <person name="Hua S.X."/>
        </authorList>
    </citation>
    <scope>NUCLEOTIDE SEQUENCE [LARGE SCALE GENOMIC DNA]</scope>
    <source>
        <strain evidence="13 14">LaAM-08-1</strain>
    </source>
</reference>
<dbReference type="GO" id="GO:0005737">
    <property type="term" value="C:cytoplasm"/>
    <property type="evidence" value="ECO:0007669"/>
    <property type="project" value="UniProtKB-SubCell"/>
</dbReference>
<comment type="subcellular location">
    <subcellularLocation>
        <location evidence="2 12">Cytoplasm</location>
    </subcellularLocation>
</comment>
<evidence type="ECO:0000256" key="7">
    <source>
        <dbReference type="ARBA" id="ARBA00022603"/>
    </source>
</evidence>
<keyword evidence="14" id="KW-1185">Reference proteome</keyword>
<evidence type="ECO:0000313" key="14">
    <source>
        <dbReference type="Proteomes" id="UP000054477"/>
    </source>
</evidence>
<dbReference type="OrthoDB" id="10047021at2759"/>
<dbReference type="AlphaFoldDB" id="A0A0C9WK75"/>
<evidence type="ECO:0000256" key="3">
    <source>
        <dbReference type="ARBA" id="ARBA00009056"/>
    </source>
</evidence>
<keyword evidence="7 12" id="KW-0489">Methyltransferase</keyword>
<dbReference type="EMBL" id="KN838737">
    <property type="protein sequence ID" value="KIJ95954.1"/>
    <property type="molecule type" value="Genomic_DNA"/>
</dbReference>
<dbReference type="EC" id="2.1.1.211" evidence="4 12"/>
<evidence type="ECO:0000256" key="4">
    <source>
        <dbReference type="ARBA" id="ARBA00012795"/>
    </source>
</evidence>